<comment type="similarity">
    <text evidence="5">Belongs to the SAT4 family.</text>
</comment>
<evidence type="ECO:0000256" key="5">
    <source>
        <dbReference type="ARBA" id="ARBA00038359"/>
    </source>
</evidence>
<sequence length="319" mass="35102">MSSNEGMSREAFLAVGVCFVVGTSLGVTARLWINYRYIRKRFKMDDAVAVTAFFFLAAIFALYDISFVTPKPDTTLHLLAQRSNRRVAMWITKIPIVLFLQVFGVKTWLKIASITIICVSGACFIIGSSVVAGRCTPHTRDLSPQFIFNCADTSTTVGVFLGTVAVTMDCIILLMPMPVIAKLKLPLRVKVNLVLLFLTGVFAITASALSTYYKWLSSGAESDSTAAMLCTTIECSIALLIGCAPVIYSFWTKFRPTVFTWSTFSWRSSSSGPRRILDTDNSVPFSEENSLVNLDSNGGVSSVRDVKVSAEETRVERRV</sequence>
<proteinExistence type="inferred from homology"/>
<dbReference type="InterPro" id="IPR052337">
    <property type="entry name" value="SAT4-like"/>
</dbReference>
<organism evidence="8 9">
    <name type="scientific">Aspergillus pseudodeflectus</name>
    <dbReference type="NCBI Taxonomy" id="176178"/>
    <lineage>
        <taxon>Eukaryota</taxon>
        <taxon>Fungi</taxon>
        <taxon>Dikarya</taxon>
        <taxon>Ascomycota</taxon>
        <taxon>Pezizomycotina</taxon>
        <taxon>Eurotiomycetes</taxon>
        <taxon>Eurotiomycetidae</taxon>
        <taxon>Eurotiales</taxon>
        <taxon>Aspergillaceae</taxon>
        <taxon>Aspergillus</taxon>
        <taxon>Aspergillus subgen. Nidulantes</taxon>
    </lineage>
</organism>
<gene>
    <name evidence="8" type="ORF">BJX68DRAFT_272826</name>
</gene>
<accession>A0ABR4JD51</accession>
<evidence type="ECO:0000313" key="8">
    <source>
        <dbReference type="EMBL" id="KAL2837982.1"/>
    </source>
</evidence>
<keyword evidence="3 6" id="KW-1133">Transmembrane helix</keyword>
<evidence type="ECO:0000256" key="3">
    <source>
        <dbReference type="ARBA" id="ARBA00022989"/>
    </source>
</evidence>
<dbReference type="Proteomes" id="UP001610444">
    <property type="component" value="Unassembled WGS sequence"/>
</dbReference>
<dbReference type="InterPro" id="IPR049326">
    <property type="entry name" value="Rhodopsin_dom_fungi"/>
</dbReference>
<feature type="transmembrane region" description="Helical" evidence="6">
    <location>
        <begin position="12"/>
        <end position="35"/>
    </location>
</feature>
<keyword evidence="2 6" id="KW-0812">Transmembrane</keyword>
<feature type="transmembrane region" description="Helical" evidence="6">
    <location>
        <begin position="47"/>
        <end position="67"/>
    </location>
</feature>
<evidence type="ECO:0000256" key="4">
    <source>
        <dbReference type="ARBA" id="ARBA00023136"/>
    </source>
</evidence>
<keyword evidence="9" id="KW-1185">Reference proteome</keyword>
<protein>
    <recommendedName>
        <fullName evidence="7">Rhodopsin domain-containing protein</fullName>
    </recommendedName>
</protein>
<feature type="transmembrane region" description="Helical" evidence="6">
    <location>
        <begin position="225"/>
        <end position="251"/>
    </location>
</feature>
<dbReference type="PANTHER" id="PTHR33048">
    <property type="entry name" value="PTH11-LIKE INTEGRAL MEMBRANE PROTEIN (AFU_ORTHOLOGUE AFUA_5G11245)"/>
    <property type="match status" value="1"/>
</dbReference>
<comment type="caution">
    <text evidence="8">The sequence shown here is derived from an EMBL/GenBank/DDBJ whole genome shotgun (WGS) entry which is preliminary data.</text>
</comment>
<dbReference type="EMBL" id="JBFXLR010000090">
    <property type="protein sequence ID" value="KAL2837982.1"/>
    <property type="molecule type" value="Genomic_DNA"/>
</dbReference>
<keyword evidence="4 6" id="KW-0472">Membrane</keyword>
<name>A0ABR4JD51_9EURO</name>
<dbReference type="RefSeq" id="XP_070892780.1">
    <property type="nucleotide sequence ID" value="XM_071047289.1"/>
</dbReference>
<dbReference type="PANTHER" id="PTHR33048:SF158">
    <property type="entry name" value="MEMBRANE PROTEIN PTH11-LIKE, PUTATIVE-RELATED"/>
    <property type="match status" value="1"/>
</dbReference>
<comment type="subcellular location">
    <subcellularLocation>
        <location evidence="1">Membrane</location>
        <topology evidence="1">Multi-pass membrane protein</topology>
    </subcellularLocation>
</comment>
<dbReference type="GeneID" id="98162453"/>
<feature type="transmembrane region" description="Helical" evidence="6">
    <location>
        <begin position="193"/>
        <end position="213"/>
    </location>
</feature>
<dbReference type="Pfam" id="PF20684">
    <property type="entry name" value="Fung_rhodopsin"/>
    <property type="match status" value="1"/>
</dbReference>
<feature type="transmembrane region" description="Helical" evidence="6">
    <location>
        <begin position="159"/>
        <end position="181"/>
    </location>
</feature>
<reference evidence="8 9" key="1">
    <citation type="submission" date="2024-07" db="EMBL/GenBank/DDBJ databases">
        <title>Section-level genome sequencing and comparative genomics of Aspergillus sections Usti and Cavernicolus.</title>
        <authorList>
            <consortium name="Lawrence Berkeley National Laboratory"/>
            <person name="Nybo J.L."/>
            <person name="Vesth T.C."/>
            <person name="Theobald S."/>
            <person name="Frisvad J.C."/>
            <person name="Larsen T.O."/>
            <person name="Kjaerboelling I."/>
            <person name="Rothschild-Mancinelli K."/>
            <person name="Lyhne E.K."/>
            <person name="Kogle M.E."/>
            <person name="Barry K."/>
            <person name="Clum A."/>
            <person name="Na H."/>
            <person name="Ledsgaard L."/>
            <person name="Lin J."/>
            <person name="Lipzen A."/>
            <person name="Kuo A."/>
            <person name="Riley R."/>
            <person name="Mondo S."/>
            <person name="LaButti K."/>
            <person name="Haridas S."/>
            <person name="Pangalinan J."/>
            <person name="Salamov A.A."/>
            <person name="Simmons B.A."/>
            <person name="Magnuson J.K."/>
            <person name="Chen J."/>
            <person name="Drula E."/>
            <person name="Henrissat B."/>
            <person name="Wiebenga A."/>
            <person name="Lubbers R.J."/>
            <person name="Gomes A.C."/>
            <person name="Macurrencykelacurrency M.R."/>
            <person name="Stajich J."/>
            <person name="Grigoriev I.V."/>
            <person name="Mortensen U.H."/>
            <person name="De vries R.P."/>
            <person name="Baker S.E."/>
            <person name="Andersen M.R."/>
        </authorList>
    </citation>
    <scope>NUCLEOTIDE SEQUENCE [LARGE SCALE GENOMIC DNA]</scope>
    <source>
        <strain evidence="8 9">CBS 756.74</strain>
    </source>
</reference>
<evidence type="ECO:0000259" key="7">
    <source>
        <dbReference type="Pfam" id="PF20684"/>
    </source>
</evidence>
<feature type="transmembrane region" description="Helical" evidence="6">
    <location>
        <begin position="111"/>
        <end position="132"/>
    </location>
</feature>
<evidence type="ECO:0000256" key="1">
    <source>
        <dbReference type="ARBA" id="ARBA00004141"/>
    </source>
</evidence>
<evidence type="ECO:0000313" key="9">
    <source>
        <dbReference type="Proteomes" id="UP001610444"/>
    </source>
</evidence>
<evidence type="ECO:0000256" key="6">
    <source>
        <dbReference type="SAM" id="Phobius"/>
    </source>
</evidence>
<feature type="domain" description="Rhodopsin" evidence="7">
    <location>
        <begin position="30"/>
        <end position="250"/>
    </location>
</feature>
<feature type="transmembrane region" description="Helical" evidence="6">
    <location>
        <begin position="87"/>
        <end position="104"/>
    </location>
</feature>
<evidence type="ECO:0000256" key="2">
    <source>
        <dbReference type="ARBA" id="ARBA00022692"/>
    </source>
</evidence>